<dbReference type="EMBL" id="KZ613502">
    <property type="protein sequence ID" value="PMD16932.1"/>
    <property type="molecule type" value="Genomic_DNA"/>
</dbReference>
<gene>
    <name evidence="1" type="ORF">NA56DRAFT_729445</name>
</gene>
<dbReference type="Proteomes" id="UP000235672">
    <property type="component" value="Unassembled WGS sequence"/>
</dbReference>
<protein>
    <submittedName>
        <fullName evidence="1">Uncharacterized protein</fullName>
    </submittedName>
</protein>
<evidence type="ECO:0000313" key="2">
    <source>
        <dbReference type="Proteomes" id="UP000235672"/>
    </source>
</evidence>
<accession>A0A2J6PSE1</accession>
<name>A0A2J6PSE1_9HELO</name>
<organism evidence="1 2">
    <name type="scientific">Hyaloscypha hepaticicola</name>
    <dbReference type="NCBI Taxonomy" id="2082293"/>
    <lineage>
        <taxon>Eukaryota</taxon>
        <taxon>Fungi</taxon>
        <taxon>Dikarya</taxon>
        <taxon>Ascomycota</taxon>
        <taxon>Pezizomycotina</taxon>
        <taxon>Leotiomycetes</taxon>
        <taxon>Helotiales</taxon>
        <taxon>Hyaloscyphaceae</taxon>
        <taxon>Hyaloscypha</taxon>
    </lineage>
</organism>
<dbReference type="STRING" id="1745343.A0A2J6PSE1"/>
<keyword evidence="2" id="KW-1185">Reference proteome</keyword>
<evidence type="ECO:0000313" key="1">
    <source>
        <dbReference type="EMBL" id="PMD16932.1"/>
    </source>
</evidence>
<proteinExistence type="predicted"/>
<dbReference type="OrthoDB" id="270167at2759"/>
<reference evidence="1 2" key="1">
    <citation type="submission" date="2016-05" db="EMBL/GenBank/DDBJ databases">
        <title>A degradative enzymes factory behind the ericoid mycorrhizal symbiosis.</title>
        <authorList>
            <consortium name="DOE Joint Genome Institute"/>
            <person name="Martino E."/>
            <person name="Morin E."/>
            <person name="Grelet G."/>
            <person name="Kuo A."/>
            <person name="Kohler A."/>
            <person name="Daghino S."/>
            <person name="Barry K."/>
            <person name="Choi C."/>
            <person name="Cichocki N."/>
            <person name="Clum A."/>
            <person name="Copeland A."/>
            <person name="Hainaut M."/>
            <person name="Haridas S."/>
            <person name="Labutti K."/>
            <person name="Lindquist E."/>
            <person name="Lipzen A."/>
            <person name="Khouja H.-R."/>
            <person name="Murat C."/>
            <person name="Ohm R."/>
            <person name="Olson A."/>
            <person name="Spatafora J."/>
            <person name="Veneault-Fourrey C."/>
            <person name="Henrissat B."/>
            <person name="Grigoriev I."/>
            <person name="Martin F."/>
            <person name="Perotto S."/>
        </authorList>
    </citation>
    <scope>NUCLEOTIDE SEQUENCE [LARGE SCALE GENOMIC DNA]</scope>
    <source>
        <strain evidence="1 2">UAMH 7357</strain>
    </source>
</reference>
<feature type="non-terminal residue" evidence="1">
    <location>
        <position position="1"/>
    </location>
</feature>
<sequence length="154" mass="17613">YLGPTIKFLECLIDSRLKVLTELPRRLCLGNSDWAITRRVSNKSWIAVPTAAAHLPLFQNKAWVIEAFDPAASLERPEDHWPRDLTKVRDPNAVPEDIEPVLTSDNASRRAPRNNERATWRMRRKQIIFGCRSIVPDGKSVILLKKQKVYGAED</sequence>
<dbReference type="AlphaFoldDB" id="A0A2J6PSE1"/>